<evidence type="ECO:0000313" key="1">
    <source>
        <dbReference type="EMBL" id="MBI4924125.1"/>
    </source>
</evidence>
<evidence type="ECO:0000313" key="2">
    <source>
        <dbReference type="Proteomes" id="UP000782610"/>
    </source>
</evidence>
<sequence length="135" mass="14491">MDDNSTAKIVRDLLVIAKVAMPPKLYAEDPRVTRATALLKSLEAGLSSSRTPNLASRPPASDVTAMAVRRPVEESRDGISFVVDLPWDLVEALGKALEVDAMPLDPSDALTFIARDWFTAHGYTGLLPGADEASN</sequence>
<dbReference type="EMBL" id="JACRAF010000069">
    <property type="protein sequence ID" value="MBI4924125.1"/>
    <property type="molecule type" value="Genomic_DNA"/>
</dbReference>
<dbReference type="Proteomes" id="UP000782610">
    <property type="component" value="Unassembled WGS sequence"/>
</dbReference>
<organism evidence="1 2">
    <name type="scientific">Devosia nanyangense</name>
    <dbReference type="NCBI Taxonomy" id="1228055"/>
    <lineage>
        <taxon>Bacteria</taxon>
        <taxon>Pseudomonadati</taxon>
        <taxon>Pseudomonadota</taxon>
        <taxon>Alphaproteobacteria</taxon>
        <taxon>Hyphomicrobiales</taxon>
        <taxon>Devosiaceae</taxon>
        <taxon>Devosia</taxon>
    </lineage>
</organism>
<comment type="caution">
    <text evidence="1">The sequence shown here is derived from an EMBL/GenBank/DDBJ whole genome shotgun (WGS) entry which is preliminary data.</text>
</comment>
<proteinExistence type="predicted"/>
<reference evidence="1" key="1">
    <citation type="submission" date="2020-07" db="EMBL/GenBank/DDBJ databases">
        <title>Huge and variable diversity of episymbiotic CPR bacteria and DPANN archaea in groundwater ecosystems.</title>
        <authorList>
            <person name="He C.Y."/>
            <person name="Keren R."/>
            <person name="Whittaker M."/>
            <person name="Farag I.F."/>
            <person name="Doudna J."/>
            <person name="Cate J.H.D."/>
            <person name="Banfield J.F."/>
        </authorList>
    </citation>
    <scope>NUCLEOTIDE SEQUENCE</scope>
    <source>
        <strain evidence="1">NC_groundwater_1586_Pr3_B-0.1um_66_15</strain>
    </source>
</reference>
<gene>
    <name evidence="1" type="ORF">HY834_20510</name>
</gene>
<name>A0A933P078_9HYPH</name>
<protein>
    <submittedName>
        <fullName evidence="1">Uncharacterized protein</fullName>
    </submittedName>
</protein>
<accession>A0A933P078</accession>
<dbReference type="AlphaFoldDB" id="A0A933P078"/>